<dbReference type="Pfam" id="PF00350">
    <property type="entry name" value="Dynamin_N"/>
    <property type="match status" value="1"/>
</dbReference>
<evidence type="ECO:0000313" key="2">
    <source>
        <dbReference type="EMBL" id="TFF69758.1"/>
    </source>
</evidence>
<evidence type="ECO:0000313" key="3">
    <source>
        <dbReference type="EMBL" id="TFF72653.1"/>
    </source>
</evidence>
<organism evidence="3 5">
    <name type="scientific">Aeromonas taiwanensis</name>
    <dbReference type="NCBI Taxonomy" id="633417"/>
    <lineage>
        <taxon>Bacteria</taxon>
        <taxon>Pseudomonadati</taxon>
        <taxon>Pseudomonadota</taxon>
        <taxon>Gammaproteobacteria</taxon>
        <taxon>Aeromonadales</taxon>
        <taxon>Aeromonadaceae</taxon>
        <taxon>Aeromonas</taxon>
    </lineage>
</organism>
<feature type="non-terminal residue" evidence="3">
    <location>
        <position position="1"/>
    </location>
</feature>
<dbReference type="InterPro" id="IPR006597">
    <property type="entry name" value="Sel1-like"/>
</dbReference>
<dbReference type="InterPro" id="IPR045063">
    <property type="entry name" value="Dynamin_N"/>
</dbReference>
<comment type="caution">
    <text evidence="3">The sequence shown here is derived from an EMBL/GenBank/DDBJ whole genome shotgun (WGS) entry which is preliminary data.</text>
</comment>
<dbReference type="Gene3D" id="1.25.40.10">
    <property type="entry name" value="Tetratricopeptide repeat domain"/>
    <property type="match status" value="1"/>
</dbReference>
<dbReference type="AlphaFoldDB" id="A0A5F0K184"/>
<accession>A0A5F0K184</accession>
<sequence length="870" mass="98428">EQELPALARKGSPDNITDLLQALRLEMARFREFCEYPALPSKVVVGLGGSFSAGKSSLINALIGDRQCLVTEVDPTTSLPTYLVQSKSEQTEVHAINLFNRVVSLSHEQFRTLTHDEKSRYGSQVSSLLKSVVVAHPALPWDNLALLDTPGYSKADQAGSERTDANLARTQLNSAQFIVWLVPADKGTITEEDISFLGTLDRAIPKLVVISRADKHPAEEIEKIVVLVRDTLAKRGLPVLDVIPFSNRPRSNYSAEPLLDYFAQWNTARRELGFAQQFKRQFMTYQSYIDKKRQDAQLRLNKFNRILSLNDDSTVVDDIDIFQRGNKGELAQLEELAEDLAGIQSRFFTQIKGVGDDVGIPLPEPDAFNLLDIESGNVGLLLKKLANEWGVIPTDTESVLWSKLNVNPNLSGGKLKIAMQPDFLVCSRNAALVLFERRHLVVQQEELIRFCYAALLLMLLLENGALDKTQQEIIDFWLTTMGLTGRQVELTTLATTVTQEQLGDIIKIIMQDKSLAISLLIDCMIFGRFNLKKVNKYIILLDIVSKFLGVDSENLNNAINLSNMISILPVRLLGQLPCNISHPVTQYSIGRMYDRGEVVMQDYEQAMAWYIKAGAQGELRAINRMAEMYCDSHGVERDYHKAMECYVKSAGLGDISALYRLKDIQAKWRIYDTESYELYFYKACRGVKEFHLKIVHQGNADTFVILGDIAWLMKDLTTAAAWYFKAANLENIKAQFNLGEIFSCDEYHKQAGAIETPQKYNERAKTWYCKAAKNGHLEAQIKLADIYYSNSGHGWFRSQNMKEYYNENARKAYFWYLVGQHNHKKSNHCDGGCSLMDCAVKVKVIKECSLSATQQREIELAAYESEYFKF</sequence>
<dbReference type="InterPro" id="IPR050767">
    <property type="entry name" value="Sel1_AlgK"/>
</dbReference>
<dbReference type="PANTHER" id="PTHR11102">
    <property type="entry name" value="SEL-1-LIKE PROTEIN"/>
    <property type="match status" value="1"/>
</dbReference>
<dbReference type="Proteomes" id="UP000297914">
    <property type="component" value="Unassembled WGS sequence"/>
</dbReference>
<dbReference type="Proteomes" id="UP000297720">
    <property type="component" value="Unassembled WGS sequence"/>
</dbReference>
<dbReference type="RefSeq" id="WP_134697341.1">
    <property type="nucleotide sequence ID" value="NZ_QORK01000095.1"/>
</dbReference>
<feature type="domain" description="Dynamin N-terminal" evidence="1">
    <location>
        <begin position="49"/>
        <end position="197"/>
    </location>
</feature>
<reference evidence="3 5" key="1">
    <citation type="submission" date="2018-06" db="EMBL/GenBank/DDBJ databases">
        <title>Occurrence of a novel blaKPC-2- and qnrS2- harbouring IncP6 plasmid from Aeromonas taiwanensis isolates recovered from the river sediments.</title>
        <authorList>
            <person name="Zheng B."/>
            <person name="Yu X."/>
            <person name="Xiao Y."/>
        </authorList>
    </citation>
    <scope>NUCLEOTIDE SEQUENCE [LARGE SCALE GENOMIC DNA]</scope>
    <source>
        <strain evidence="2 4">1713</strain>
        <strain evidence="3 5">198</strain>
    </source>
</reference>
<dbReference type="SUPFAM" id="SSF52540">
    <property type="entry name" value="P-loop containing nucleoside triphosphate hydrolases"/>
    <property type="match status" value="1"/>
</dbReference>
<dbReference type="PANTHER" id="PTHR11102:SF160">
    <property type="entry name" value="ERAD-ASSOCIATED E3 UBIQUITIN-PROTEIN LIGASE COMPONENT HRD3"/>
    <property type="match status" value="1"/>
</dbReference>
<evidence type="ECO:0000259" key="1">
    <source>
        <dbReference type="Pfam" id="PF00350"/>
    </source>
</evidence>
<dbReference type="EMBL" id="QORL01000095">
    <property type="protein sequence ID" value="TFF69758.1"/>
    <property type="molecule type" value="Genomic_DNA"/>
</dbReference>
<proteinExistence type="predicted"/>
<dbReference type="InterPro" id="IPR011990">
    <property type="entry name" value="TPR-like_helical_dom_sf"/>
</dbReference>
<dbReference type="OrthoDB" id="8541181at2"/>
<dbReference type="SMART" id="SM00671">
    <property type="entry name" value="SEL1"/>
    <property type="match status" value="3"/>
</dbReference>
<evidence type="ECO:0000313" key="5">
    <source>
        <dbReference type="Proteomes" id="UP000297914"/>
    </source>
</evidence>
<evidence type="ECO:0000313" key="4">
    <source>
        <dbReference type="Proteomes" id="UP000297720"/>
    </source>
</evidence>
<dbReference type="Pfam" id="PF08238">
    <property type="entry name" value="Sel1"/>
    <property type="match status" value="4"/>
</dbReference>
<gene>
    <name evidence="2" type="ORF">DRM93_21910</name>
    <name evidence="3" type="ORF">DRM94_21910</name>
</gene>
<dbReference type="Gene3D" id="3.40.50.300">
    <property type="entry name" value="P-loop containing nucleotide triphosphate hydrolases"/>
    <property type="match status" value="1"/>
</dbReference>
<protein>
    <recommendedName>
        <fullName evidence="1">Dynamin N-terminal domain-containing protein</fullName>
    </recommendedName>
</protein>
<name>A0A5F0K184_9GAMM</name>
<dbReference type="InterPro" id="IPR027417">
    <property type="entry name" value="P-loop_NTPase"/>
</dbReference>
<dbReference type="EMBL" id="QORK01000095">
    <property type="protein sequence ID" value="TFF72653.1"/>
    <property type="molecule type" value="Genomic_DNA"/>
</dbReference>
<dbReference type="SUPFAM" id="SSF81901">
    <property type="entry name" value="HCP-like"/>
    <property type="match status" value="1"/>
</dbReference>
<keyword evidence="4" id="KW-1185">Reference proteome</keyword>